<dbReference type="Proteomes" id="UP000077266">
    <property type="component" value="Unassembled WGS sequence"/>
</dbReference>
<evidence type="ECO:0000259" key="3">
    <source>
        <dbReference type="Pfam" id="PF20209"/>
    </source>
</evidence>
<feature type="non-terminal residue" evidence="4">
    <location>
        <position position="805"/>
    </location>
</feature>
<evidence type="ECO:0000259" key="2">
    <source>
        <dbReference type="Pfam" id="PF14214"/>
    </source>
</evidence>
<dbReference type="InterPro" id="IPR025476">
    <property type="entry name" value="Helitron_helicase-like"/>
</dbReference>
<dbReference type="Pfam" id="PF14214">
    <property type="entry name" value="Helitron_like_N"/>
    <property type="match status" value="1"/>
</dbReference>
<dbReference type="EMBL" id="KV426341">
    <property type="protein sequence ID" value="KZV82190.1"/>
    <property type="molecule type" value="Genomic_DNA"/>
</dbReference>
<feature type="compositionally biased region" description="Acidic residues" evidence="1">
    <location>
        <begin position="239"/>
        <end position="254"/>
    </location>
</feature>
<proteinExistence type="predicted"/>
<keyword evidence="5" id="KW-1185">Reference proteome</keyword>
<sequence>MRTSADLVCRNNAHLLESNATALAFAPKHDGRVLLVDRLSNRNGRLEGDVCQECFQSLKQSHKPKYALANGLWIGHVPPELRDLTLPEQMLISLRYPRVYVYKMYPKDKPVAGRPELLQRGMRGNLTSFALNTEKILDMLTGNILPRPPRLLASVIAVSFIGTGKLPKRWLTETFRVRRRRVYEALCWLKAHNPMYAGFTIDEAHLQALPEDGVPIELAATLRGSDDDSAAQRERETYVPDEEGERAEDDEPEDSTTVPLSSLLDDDDDSDGGVAGTSEQNLQGEVVPIQTLGIEDTDLTNVSTRELMLFALANRRDEEGGYGVRHSRQPLSDFGVPRDGDSEGLNPLAATYPALFPYGTGGPESPGVRHLSFEEHIRWCLAYHDRRFRVHHSFIFAAFGILQRRKALMSARLQMRRRDFESVAHVLSSITVEDLRRAEEEEMRGQRISNLRVQLLRRHIFATGGRVMGSNHARAKYRGHIWGTSLYLNPVSIWITINPNDLHDPVVQVFAGEKIDMDNFEPTAGPDADRRAENIANDPYAAAKFFKTIVDALLSKVFAIDVTGFRVKSRRGILGKIKAYFGVVEAQGRGTLHLHMLMWLSGAPTSDEMRELLQREDFRLRIAEFIRANIRAHLDSLQEEDIAAMPRRSDIAYSRPPDPRKPGYEAASRELERQVVRASQVHTCKLNYCKVRTRDGGWKCKRRAPFPLAEADWVDEEGNWGVRRSYGYLNSWCPPLINVLRANHNIKLITNGGETKSVAWYITGYATKGQRKSYNSSALLARALFYHEKANDYRQDLLERNRLLV</sequence>
<name>A0A165CBW8_EXIGL</name>
<dbReference type="InParanoid" id="A0A165CBW8"/>
<feature type="domain" description="DUF6570" evidence="3">
    <location>
        <begin position="61"/>
        <end position="207"/>
    </location>
</feature>
<organism evidence="4 5">
    <name type="scientific">Exidia glandulosa HHB12029</name>
    <dbReference type="NCBI Taxonomy" id="1314781"/>
    <lineage>
        <taxon>Eukaryota</taxon>
        <taxon>Fungi</taxon>
        <taxon>Dikarya</taxon>
        <taxon>Basidiomycota</taxon>
        <taxon>Agaricomycotina</taxon>
        <taxon>Agaricomycetes</taxon>
        <taxon>Auriculariales</taxon>
        <taxon>Exidiaceae</taxon>
        <taxon>Exidia</taxon>
    </lineage>
</organism>
<feature type="region of interest" description="Disordered" evidence="1">
    <location>
        <begin position="222"/>
        <end position="283"/>
    </location>
</feature>
<evidence type="ECO:0000313" key="4">
    <source>
        <dbReference type="EMBL" id="KZV82190.1"/>
    </source>
</evidence>
<dbReference type="STRING" id="1314781.A0A165CBW8"/>
<protein>
    <submittedName>
        <fullName evidence="4">Uncharacterized protein</fullName>
    </submittedName>
</protein>
<dbReference type="AlphaFoldDB" id="A0A165CBW8"/>
<evidence type="ECO:0000313" key="5">
    <source>
        <dbReference type="Proteomes" id="UP000077266"/>
    </source>
</evidence>
<accession>A0A165CBW8</accession>
<evidence type="ECO:0000256" key="1">
    <source>
        <dbReference type="SAM" id="MobiDB-lite"/>
    </source>
</evidence>
<feature type="domain" description="Helitron helicase-like" evidence="2">
    <location>
        <begin position="376"/>
        <end position="598"/>
    </location>
</feature>
<gene>
    <name evidence="4" type="ORF">EXIGLDRAFT_778907</name>
</gene>
<feature type="compositionally biased region" description="Basic and acidic residues" evidence="1">
    <location>
        <begin position="224"/>
        <end position="238"/>
    </location>
</feature>
<dbReference type="InterPro" id="IPR046700">
    <property type="entry name" value="DUF6570"/>
</dbReference>
<reference evidence="4 5" key="1">
    <citation type="journal article" date="2016" name="Mol. Biol. Evol.">
        <title>Comparative Genomics of Early-Diverging Mushroom-Forming Fungi Provides Insights into the Origins of Lignocellulose Decay Capabilities.</title>
        <authorList>
            <person name="Nagy L.G."/>
            <person name="Riley R."/>
            <person name="Tritt A."/>
            <person name="Adam C."/>
            <person name="Daum C."/>
            <person name="Floudas D."/>
            <person name="Sun H."/>
            <person name="Yadav J.S."/>
            <person name="Pangilinan J."/>
            <person name="Larsson K.H."/>
            <person name="Matsuura K."/>
            <person name="Barry K."/>
            <person name="Labutti K."/>
            <person name="Kuo R."/>
            <person name="Ohm R.A."/>
            <person name="Bhattacharya S.S."/>
            <person name="Shirouzu T."/>
            <person name="Yoshinaga Y."/>
            <person name="Martin F.M."/>
            <person name="Grigoriev I.V."/>
            <person name="Hibbett D.S."/>
        </authorList>
    </citation>
    <scope>NUCLEOTIDE SEQUENCE [LARGE SCALE GENOMIC DNA]</scope>
    <source>
        <strain evidence="4 5">HHB12029</strain>
    </source>
</reference>
<dbReference type="OrthoDB" id="432234at2759"/>
<dbReference type="Pfam" id="PF20209">
    <property type="entry name" value="DUF6570"/>
    <property type="match status" value="1"/>
</dbReference>